<feature type="chain" id="PRO_5026680347" evidence="1">
    <location>
        <begin position="24"/>
        <end position="220"/>
    </location>
</feature>
<keyword evidence="1" id="KW-0732">Signal</keyword>
<name>A0A6M0S017_9CYAN</name>
<dbReference type="Proteomes" id="UP000473574">
    <property type="component" value="Unassembled WGS sequence"/>
</dbReference>
<evidence type="ECO:0000256" key="1">
    <source>
        <dbReference type="SAM" id="SignalP"/>
    </source>
</evidence>
<organism evidence="2 3">
    <name type="scientific">Adonisia turfae CCMR0082</name>
    <dbReference type="NCBI Taxonomy" id="2304604"/>
    <lineage>
        <taxon>Bacteria</taxon>
        <taxon>Bacillati</taxon>
        <taxon>Cyanobacteriota</taxon>
        <taxon>Adonisia</taxon>
        <taxon>Adonisia turfae</taxon>
    </lineage>
</organism>
<evidence type="ECO:0000313" key="3">
    <source>
        <dbReference type="Proteomes" id="UP000473574"/>
    </source>
</evidence>
<gene>
    <name evidence="2" type="ORF">D0962_03225</name>
</gene>
<reference evidence="2 3" key="1">
    <citation type="journal article" date="2020" name="Microb. Ecol.">
        <title>Ecogenomics of the Marine Benthic Filamentous Cyanobacterium Adonisia.</title>
        <authorList>
            <person name="Walter J.M."/>
            <person name="Coutinho F.H."/>
            <person name="Leomil L."/>
            <person name="Hargreaves P.I."/>
            <person name="Campeao M.E."/>
            <person name="Vieira V.V."/>
            <person name="Silva B.S."/>
            <person name="Fistarol G.O."/>
            <person name="Salomon P.S."/>
            <person name="Sawabe T."/>
            <person name="Mino S."/>
            <person name="Hosokawa M."/>
            <person name="Miyashita H."/>
            <person name="Maruyama F."/>
            <person name="van Verk M.C."/>
            <person name="Dutilh B.E."/>
            <person name="Thompson C.C."/>
            <person name="Thompson F.L."/>
        </authorList>
    </citation>
    <scope>NUCLEOTIDE SEQUENCE [LARGE SCALE GENOMIC DNA]</scope>
    <source>
        <strain evidence="2 3">CCMR0082</strain>
    </source>
</reference>
<protein>
    <submittedName>
        <fullName evidence="2">Uncharacterized protein</fullName>
    </submittedName>
</protein>
<dbReference type="AlphaFoldDB" id="A0A6M0S017"/>
<dbReference type="EMBL" id="QZCE01000001">
    <property type="protein sequence ID" value="NEZ61794.1"/>
    <property type="molecule type" value="Genomic_DNA"/>
</dbReference>
<proteinExistence type="predicted"/>
<evidence type="ECO:0000313" key="2">
    <source>
        <dbReference type="EMBL" id="NEZ61794.1"/>
    </source>
</evidence>
<feature type="signal peptide" evidence="1">
    <location>
        <begin position="1"/>
        <end position="23"/>
    </location>
</feature>
<comment type="caution">
    <text evidence="2">The sequence shown here is derived from an EMBL/GenBank/DDBJ whole genome shotgun (WGS) entry which is preliminary data.</text>
</comment>
<accession>A0A6M0S017</accession>
<sequence>MMQRLIKLSMALLLWGLARPAMAQTRSVEMPESRAIDVELHRGHGVTLNFRPLDATIQRAWLDDLSKVTVDFDDPRCGVVGTSEGCAATVIHLRRIHPIEFPDLPATATTTLTVLTDTDIYTFQLSFPDGGVPEYSVLALQQEQPPELSDNPTLTAVTQIEQGLQVAQIRRLISPSDPLWSRLQTCLQLMRDGVTTADAAQRAGVSPDLLARLMEFGARR</sequence>